<feature type="binding site" evidence="11">
    <location>
        <position position="339"/>
    </location>
    <ligand>
        <name>ATP</name>
        <dbReference type="ChEBI" id="CHEBI:30616"/>
    </ligand>
</feature>
<evidence type="ECO:0000256" key="10">
    <source>
        <dbReference type="ARBA" id="ARBA00048988"/>
    </source>
</evidence>
<dbReference type="NCBIfam" id="TIGR01074">
    <property type="entry name" value="rep"/>
    <property type="match status" value="1"/>
</dbReference>
<keyword evidence="7 11" id="KW-0238">DNA-binding</keyword>
<dbReference type="InterPro" id="IPR000212">
    <property type="entry name" value="DNA_helicase_UvrD/REP"/>
</dbReference>
<dbReference type="HAMAP" id="MF_01920">
    <property type="entry name" value="Helicase_Rep"/>
    <property type="match status" value="1"/>
</dbReference>
<dbReference type="GO" id="GO:0016887">
    <property type="term" value="F:ATP hydrolysis activity"/>
    <property type="evidence" value="ECO:0007669"/>
    <property type="project" value="RHEA"/>
</dbReference>
<dbReference type="PROSITE" id="PS51198">
    <property type="entry name" value="UVRD_HELICASE_ATP_BIND"/>
    <property type="match status" value="1"/>
</dbReference>
<dbReference type="Pfam" id="PF00580">
    <property type="entry name" value="UvrD-helicase"/>
    <property type="match status" value="1"/>
</dbReference>
<keyword evidence="6 11" id="KW-0067">ATP-binding</keyword>
<comment type="similarity">
    <text evidence="1 11">Belongs to the helicase family. UvrD subfamily.</text>
</comment>
<evidence type="ECO:0000256" key="5">
    <source>
        <dbReference type="ARBA" id="ARBA00022806"/>
    </source>
</evidence>
<feature type="binding site" evidence="12">
    <location>
        <begin position="83"/>
        <end position="90"/>
    </location>
    <ligand>
        <name>ATP</name>
        <dbReference type="ChEBI" id="CHEBI:30616"/>
    </ligand>
</feature>
<keyword evidence="4 11" id="KW-0378">Hydrolase</keyword>
<evidence type="ECO:0000256" key="11">
    <source>
        <dbReference type="HAMAP-Rule" id="MF_01920"/>
    </source>
</evidence>
<dbReference type="PROSITE" id="PS51217">
    <property type="entry name" value="UVRD_HELICASE_CTER"/>
    <property type="match status" value="1"/>
</dbReference>
<dbReference type="Proteomes" id="UP000019586">
    <property type="component" value="Chromosome"/>
</dbReference>
<keyword evidence="2 11" id="KW-0235">DNA replication</keyword>
<evidence type="ECO:0000259" key="14">
    <source>
        <dbReference type="PROSITE" id="PS51198"/>
    </source>
</evidence>
<comment type="function">
    <text evidence="11">Rep helicase is a single-stranded DNA-dependent ATPase involved in DNA replication; it can initiate unwinding at a nick in the DNA. It binds to the single-stranded DNA and acts in a progressive fashion along the DNA in the 3' to 5' direction.</text>
</comment>
<dbReference type="PANTHER" id="PTHR11070:SF64">
    <property type="entry name" value="ATP-DEPENDENT DNA HELICASE REP"/>
    <property type="match status" value="1"/>
</dbReference>
<feature type="transmembrane region" description="Helical" evidence="13">
    <location>
        <begin position="12"/>
        <end position="33"/>
    </location>
</feature>
<dbReference type="AlphaFoldDB" id="W8VIF4"/>
<comment type="subunit">
    <text evidence="11">Homodimer.</text>
</comment>
<dbReference type="Gene3D" id="1.10.486.10">
    <property type="entry name" value="PCRA, domain 4"/>
    <property type="match status" value="1"/>
</dbReference>
<dbReference type="Gene3D" id="1.10.10.160">
    <property type="match status" value="1"/>
</dbReference>
<evidence type="ECO:0000256" key="1">
    <source>
        <dbReference type="ARBA" id="ARBA00009922"/>
    </source>
</evidence>
<keyword evidence="13" id="KW-0812">Transmembrane</keyword>
<keyword evidence="8 11" id="KW-0413">Isomerase</keyword>
<dbReference type="CDD" id="cd17932">
    <property type="entry name" value="DEXQc_UvrD"/>
    <property type="match status" value="1"/>
</dbReference>
<feature type="domain" description="UvrD-like helicase C-terminal" evidence="15">
    <location>
        <begin position="342"/>
        <end position="623"/>
    </location>
</feature>
<dbReference type="FunFam" id="1.10.10.160:FF:000001">
    <property type="entry name" value="ATP-dependent DNA helicase"/>
    <property type="match status" value="1"/>
</dbReference>
<dbReference type="EMBL" id="CP006918">
    <property type="protein sequence ID" value="AHM82041.1"/>
    <property type="molecule type" value="Genomic_DNA"/>
</dbReference>
<keyword evidence="13" id="KW-0472">Membrane</keyword>
<evidence type="ECO:0000256" key="13">
    <source>
        <dbReference type="SAM" id="Phobius"/>
    </source>
</evidence>
<evidence type="ECO:0000256" key="7">
    <source>
        <dbReference type="ARBA" id="ARBA00023125"/>
    </source>
</evidence>
<dbReference type="Pfam" id="PF13361">
    <property type="entry name" value="UvrD_C"/>
    <property type="match status" value="1"/>
</dbReference>
<dbReference type="PANTHER" id="PTHR11070">
    <property type="entry name" value="UVRD / RECB / PCRA DNA HELICASE FAMILY MEMBER"/>
    <property type="match status" value="1"/>
</dbReference>
<name>W8VIF4_KLEPN</name>
<dbReference type="CDD" id="cd18807">
    <property type="entry name" value="SF1_C_UvrD"/>
    <property type="match status" value="1"/>
</dbReference>
<evidence type="ECO:0000256" key="6">
    <source>
        <dbReference type="ARBA" id="ARBA00022840"/>
    </source>
</evidence>
<dbReference type="GO" id="GO:0006260">
    <property type="term" value="P:DNA replication"/>
    <property type="evidence" value="ECO:0007669"/>
    <property type="project" value="UniProtKB-UniRule"/>
</dbReference>
<dbReference type="InterPro" id="IPR005752">
    <property type="entry name" value="Helicase_Rep"/>
</dbReference>
<dbReference type="KEGG" id="kps:KPNJ2_05273"/>
<dbReference type="InterPro" id="IPR014017">
    <property type="entry name" value="DNA_helicase_UvrD-like_C"/>
</dbReference>
<evidence type="ECO:0000256" key="9">
    <source>
        <dbReference type="ARBA" id="ARBA00034617"/>
    </source>
</evidence>
<evidence type="ECO:0000256" key="3">
    <source>
        <dbReference type="ARBA" id="ARBA00022741"/>
    </source>
</evidence>
<dbReference type="GO" id="GO:0000725">
    <property type="term" value="P:recombinational repair"/>
    <property type="evidence" value="ECO:0007669"/>
    <property type="project" value="TreeGrafter"/>
</dbReference>
<dbReference type="Gene3D" id="3.40.50.300">
    <property type="entry name" value="P-loop containing nucleotide triphosphate hydrolases"/>
    <property type="match status" value="2"/>
</dbReference>
<dbReference type="FunFam" id="1.10.486.10:FF:000002">
    <property type="entry name" value="ATP-dependent DNA helicase Rep"/>
    <property type="match status" value="1"/>
</dbReference>
<dbReference type="GO" id="GO:0003697">
    <property type="term" value="F:single-stranded DNA binding"/>
    <property type="evidence" value="ECO:0007669"/>
    <property type="project" value="UniProtKB-UniRule"/>
</dbReference>
<keyword evidence="3 11" id="KW-0547">Nucleotide-binding</keyword>
<dbReference type="PATRIC" id="fig|1420013.3.peg.4945"/>
<comment type="catalytic activity">
    <reaction evidence="10 11">
        <text>ATP + H2O = ADP + phosphate + H(+)</text>
        <dbReference type="Rhea" id="RHEA:13065"/>
        <dbReference type="ChEBI" id="CHEBI:15377"/>
        <dbReference type="ChEBI" id="CHEBI:15378"/>
        <dbReference type="ChEBI" id="CHEBI:30616"/>
        <dbReference type="ChEBI" id="CHEBI:43474"/>
        <dbReference type="ChEBI" id="CHEBI:456216"/>
        <dbReference type="EC" id="5.6.2.4"/>
    </reaction>
</comment>
<dbReference type="GO" id="GO:0005524">
    <property type="term" value="F:ATP binding"/>
    <property type="evidence" value="ECO:0007669"/>
    <property type="project" value="UniProtKB-UniRule"/>
</dbReference>
<dbReference type="InterPro" id="IPR013986">
    <property type="entry name" value="DExx_box_DNA_helicase_dom_sf"/>
</dbReference>
<dbReference type="InterPro" id="IPR014016">
    <property type="entry name" value="UvrD-like_ATP-bd"/>
</dbReference>
<comment type="catalytic activity">
    <reaction evidence="9 11">
        <text>Couples ATP hydrolysis with the unwinding of duplex DNA by translocating in the 3'-5' direction.</text>
        <dbReference type="EC" id="5.6.2.4"/>
    </reaction>
</comment>
<feature type="domain" description="UvrD-like helicase ATP-binding" evidence="14">
    <location>
        <begin position="62"/>
        <end position="341"/>
    </location>
</feature>
<gene>
    <name evidence="11" type="primary">rep</name>
    <name evidence="16" type="ORF">KPNJ2_05273</name>
</gene>
<dbReference type="HOGENOM" id="CLU_004585_5_2_6"/>
<accession>W8VIF4</accession>
<dbReference type="GO" id="GO:0005829">
    <property type="term" value="C:cytosol"/>
    <property type="evidence" value="ECO:0007669"/>
    <property type="project" value="TreeGrafter"/>
</dbReference>
<dbReference type="GO" id="GO:0043138">
    <property type="term" value="F:3'-5' DNA helicase activity"/>
    <property type="evidence" value="ECO:0007669"/>
    <property type="project" value="UniProtKB-UniRule"/>
</dbReference>
<evidence type="ECO:0000313" key="16">
    <source>
        <dbReference type="EMBL" id="AHM82041.1"/>
    </source>
</evidence>
<sequence>MARISSASFSSLTRICRAAALFAMTSFSGWFVWLTLYHQSVNLGSAFCYNPHPVRRLSKTPMRLNPGQQQAVEFVTGPCLVLAGAGSGKTRVITNKIAHLIRGCGYQARHIAAVTFTNKAAREMKERVGQTLGRKEARGLMISTFHTLGLDIIKREYAALGMKSNFSLFDDTDQVALLKELTEGLIEDDKVVLQQLISTISNWKNDLKTPAQAAAGAKGERDRIFAHCYGLYDAHMKACNVLDFDDLILLPTLLLQRNEEVRERWQNKIRYLLVDEYQDTNTSQYELVKLLVGQRARFTVVGDDDQSIYSWRGARPQNLVLLSQDFPALRVIKLEQNYRSSGRILKAANILIANNPHVFEKRLFSELGYGAELKVLSANNEDHEAERVAGELIAHHFINKTNYKDYAILYRGNHQSRVFEKMLMQNRIPYKISGGTSFFSRPEIKDLLAYLRVLTNPDDDSAFLRIVNTPKREIGPATLQKLGEWAMGRNKGLFTASFDMGLSQTLTGRGYESLTRFTHWLREIQQLAEREPVNAVRDLIRGIDYESWLYETSPSPKAAEMRMKNVNQLFTWMTEMLEGSEIDEPMTLTQVVTRFTLRDMMERGESDEELDQVQLMTLHASKGLEFPYVYLVGMEEGLLPHQSSIDEDNVDEERRLAYVGITRAQKELTFTLCKERRQYGELVRPEPSRFLLELPQDDLIWEQARKTITPEERMQKGQANVANIRAMLAKAKKA</sequence>
<organism evidence="16 17">
    <name type="scientific">Klebsiella pneumoniae 30684/NJST258_2</name>
    <dbReference type="NCBI Taxonomy" id="1420013"/>
    <lineage>
        <taxon>Bacteria</taxon>
        <taxon>Pseudomonadati</taxon>
        <taxon>Pseudomonadota</taxon>
        <taxon>Gammaproteobacteria</taxon>
        <taxon>Enterobacterales</taxon>
        <taxon>Enterobacteriaceae</taxon>
        <taxon>Klebsiella/Raoultella group</taxon>
        <taxon>Klebsiella</taxon>
        <taxon>Klebsiella pneumoniae complex</taxon>
    </lineage>
</organism>
<dbReference type="EC" id="5.6.2.4" evidence="11"/>
<evidence type="ECO:0000259" key="15">
    <source>
        <dbReference type="PROSITE" id="PS51217"/>
    </source>
</evidence>
<protein>
    <recommendedName>
        <fullName evidence="11">ATP-dependent DNA helicase Rep</fullName>
        <ecNumber evidence="11">5.6.2.4</ecNumber>
    </recommendedName>
    <alternativeName>
        <fullName evidence="11">DNA 3'-5' helicase Rep</fullName>
    </alternativeName>
</protein>
<dbReference type="NCBIfam" id="NF008172">
    <property type="entry name" value="PRK10919.1"/>
    <property type="match status" value="1"/>
</dbReference>
<reference evidence="16 17" key="1">
    <citation type="journal article" date="2014" name="Proc. Natl. Acad. Sci. U.S.A.">
        <title>Molecular dissection of the evolution of carbapenem-resistant multilocus sequence type 258 Klebsiella pneumoniae.</title>
        <authorList>
            <person name="Deleo F.R."/>
            <person name="Chen L."/>
            <person name="Porcella S.F."/>
            <person name="Martens C.A."/>
            <person name="Kobayashi S.D."/>
            <person name="Porter A.R."/>
            <person name="Chavda K.D."/>
            <person name="Jacobs M.R."/>
            <person name="Mathema B."/>
            <person name="Olsen R.J."/>
            <person name="Bonomo R.A."/>
            <person name="Musser J.M."/>
            <person name="Kreiswirth B.N."/>
        </authorList>
    </citation>
    <scope>NUCLEOTIDE SEQUENCE [LARGE SCALE GENOMIC DNA]</scope>
    <source>
        <strain evidence="16">30684/NJST258_2</strain>
    </source>
</reference>
<keyword evidence="13" id="KW-1133">Transmembrane helix</keyword>
<dbReference type="GO" id="GO:0009314">
    <property type="term" value="P:response to radiation"/>
    <property type="evidence" value="ECO:0007669"/>
    <property type="project" value="UniProtKB-ARBA"/>
</dbReference>
<keyword evidence="5 11" id="KW-0347">Helicase</keyword>
<dbReference type="GO" id="GO:0032991">
    <property type="term" value="C:protein-containing complex"/>
    <property type="evidence" value="ECO:0007669"/>
    <property type="project" value="UniProtKB-ARBA"/>
</dbReference>
<evidence type="ECO:0000256" key="4">
    <source>
        <dbReference type="ARBA" id="ARBA00022801"/>
    </source>
</evidence>
<evidence type="ECO:0000256" key="12">
    <source>
        <dbReference type="PROSITE-ProRule" id="PRU00560"/>
    </source>
</evidence>
<proteinExistence type="inferred from homology"/>
<evidence type="ECO:0000313" key="17">
    <source>
        <dbReference type="Proteomes" id="UP000019586"/>
    </source>
</evidence>
<dbReference type="SUPFAM" id="SSF52540">
    <property type="entry name" value="P-loop containing nucleoside triphosphate hydrolases"/>
    <property type="match status" value="1"/>
</dbReference>
<evidence type="ECO:0000256" key="8">
    <source>
        <dbReference type="ARBA" id="ARBA00023235"/>
    </source>
</evidence>
<evidence type="ECO:0000256" key="2">
    <source>
        <dbReference type="ARBA" id="ARBA00022705"/>
    </source>
</evidence>
<dbReference type="InterPro" id="IPR027417">
    <property type="entry name" value="P-loop_NTPase"/>
</dbReference>